<dbReference type="Proteomes" id="UP000077248">
    <property type="component" value="Unassembled WGS sequence"/>
</dbReference>
<dbReference type="EMBL" id="KV441476">
    <property type="protein sequence ID" value="OAG21636.1"/>
    <property type="molecule type" value="Genomic_DNA"/>
</dbReference>
<dbReference type="GeneID" id="29118905"/>
<gene>
    <name evidence="1" type="ORF">CC77DRAFT_819343</name>
</gene>
<dbReference type="InterPro" id="IPR038883">
    <property type="entry name" value="AN11006-like"/>
</dbReference>
<dbReference type="KEGG" id="aalt:CC77DRAFT_819343"/>
<dbReference type="AlphaFoldDB" id="A0A177DQ53"/>
<dbReference type="PANTHER" id="PTHR42085:SF1">
    <property type="entry name" value="F-BOX DOMAIN-CONTAINING PROTEIN"/>
    <property type="match status" value="1"/>
</dbReference>
<accession>A0A177DQ53</accession>
<keyword evidence="2" id="KW-1185">Reference proteome</keyword>
<dbReference type="RefSeq" id="XP_018387057.1">
    <property type="nucleotide sequence ID" value="XM_018533311.1"/>
</dbReference>
<evidence type="ECO:0000313" key="1">
    <source>
        <dbReference type="EMBL" id="OAG21636.1"/>
    </source>
</evidence>
<organism evidence="1 2">
    <name type="scientific">Alternaria alternata</name>
    <name type="common">Alternaria rot fungus</name>
    <name type="synonym">Torula alternata</name>
    <dbReference type="NCBI Taxonomy" id="5599"/>
    <lineage>
        <taxon>Eukaryota</taxon>
        <taxon>Fungi</taxon>
        <taxon>Dikarya</taxon>
        <taxon>Ascomycota</taxon>
        <taxon>Pezizomycotina</taxon>
        <taxon>Dothideomycetes</taxon>
        <taxon>Pleosporomycetidae</taxon>
        <taxon>Pleosporales</taxon>
        <taxon>Pleosporineae</taxon>
        <taxon>Pleosporaceae</taxon>
        <taxon>Alternaria</taxon>
        <taxon>Alternaria sect. Alternaria</taxon>
        <taxon>Alternaria alternata complex</taxon>
    </lineage>
</organism>
<sequence>MVSSVACLAIRPREEDKLILHDTTKEIHMKSRCRAEAKEITTLNRENSPLLRLPGELRNRIYEYALCQDWKLNSNASLFPDDGPRIHKHCFEGLQRVLQTTEACKQMHNEMALLYFKFGTFIINGSQYAFVSQWLVHRSFPQRHAITHLVFPCIYKLSYSVREGWMPGKFREADFRPRDATNLKLPIVLPGLRKITISIGVRTPERHTGSGTVPRLSILQLEEWTAYDVEVYKEACLGVAVAVK</sequence>
<dbReference type="VEuPathDB" id="FungiDB:CC77DRAFT_819343"/>
<proteinExistence type="predicted"/>
<evidence type="ECO:0000313" key="2">
    <source>
        <dbReference type="Proteomes" id="UP000077248"/>
    </source>
</evidence>
<name>A0A177DQ53_ALTAL</name>
<protein>
    <submittedName>
        <fullName evidence="1">Uncharacterized protein</fullName>
    </submittedName>
</protein>
<dbReference type="PANTHER" id="PTHR42085">
    <property type="entry name" value="F-BOX DOMAIN-CONTAINING PROTEIN"/>
    <property type="match status" value="1"/>
</dbReference>
<reference evidence="1 2" key="1">
    <citation type="submission" date="2016-05" db="EMBL/GenBank/DDBJ databases">
        <title>Comparative analysis of secretome profiles of manganese(II)-oxidizing ascomycete fungi.</title>
        <authorList>
            <consortium name="DOE Joint Genome Institute"/>
            <person name="Zeiner C.A."/>
            <person name="Purvine S.O."/>
            <person name="Zink E.M."/>
            <person name="Wu S."/>
            <person name="Pasa-Tolic L."/>
            <person name="Chaput D.L."/>
            <person name="Haridas S."/>
            <person name="Grigoriev I.V."/>
            <person name="Santelli C.M."/>
            <person name="Hansel C.M."/>
        </authorList>
    </citation>
    <scope>NUCLEOTIDE SEQUENCE [LARGE SCALE GENOMIC DNA]</scope>
    <source>
        <strain evidence="1 2">SRC1lrK2f</strain>
    </source>
</reference>